<feature type="transmembrane region" description="Helical" evidence="1">
    <location>
        <begin position="104"/>
        <end position="124"/>
    </location>
</feature>
<dbReference type="GO" id="GO:0009390">
    <property type="term" value="C:dimethyl sulfoxide reductase complex"/>
    <property type="evidence" value="ECO:0007669"/>
    <property type="project" value="TreeGrafter"/>
</dbReference>
<keyword evidence="1" id="KW-0812">Transmembrane</keyword>
<reference evidence="2 3" key="1">
    <citation type="submission" date="2018-06" db="EMBL/GenBank/DDBJ databases">
        <authorList>
            <consortium name="Pathogen Informatics"/>
            <person name="Doyle S."/>
        </authorList>
    </citation>
    <scope>NUCLEOTIDE SEQUENCE [LARGE SCALE GENOMIC DNA]</scope>
    <source>
        <strain evidence="2 3">NCTC8258</strain>
    </source>
</reference>
<dbReference type="Pfam" id="PF04976">
    <property type="entry name" value="DmsC"/>
    <property type="match status" value="1"/>
</dbReference>
<keyword evidence="1" id="KW-0472">Membrane</keyword>
<name>A0A379WD15_SALET</name>
<accession>A0A379WD15</accession>
<feature type="transmembrane region" description="Helical" evidence="1">
    <location>
        <begin position="195"/>
        <end position="213"/>
    </location>
</feature>
<sequence>MEKYELPLVFFTVLSQMSVGMALVLTWRTLRGEVEGQRFYWLATGLVLALASIAAILHLAHPDRAYDALINLRHAWLSREILGATLFGAAVGVTFLAKGHKAMALIASVFGVLLVAVQGMTYAAPAMVAIANGFTMLLFFITVWVMGCAAIPLLKLRPAVPALRQGIVVCIAVLIAAPLVWLSGGTVMQMTARSWLASPFYLASLVCLALAFVASRHGDSRPKLLFVLLFVGVFLSRLVFFWRHGEYYCEYRAFVLTMMQ</sequence>
<dbReference type="PANTHER" id="PTHR38095:SF2">
    <property type="entry name" value="ANAEROBIC DIMETHYL SULFOXIDE REDUCTASE CHAIN C"/>
    <property type="match status" value="1"/>
</dbReference>
<gene>
    <name evidence="2" type="ORF">NCTC8258_04799</name>
</gene>
<evidence type="ECO:0000256" key="1">
    <source>
        <dbReference type="SAM" id="Phobius"/>
    </source>
</evidence>
<feature type="transmembrane region" description="Helical" evidence="1">
    <location>
        <begin position="166"/>
        <end position="183"/>
    </location>
</feature>
<feature type="transmembrane region" description="Helical" evidence="1">
    <location>
        <begin position="130"/>
        <end position="154"/>
    </location>
</feature>
<feature type="transmembrane region" description="Helical" evidence="1">
    <location>
        <begin position="39"/>
        <end position="61"/>
    </location>
</feature>
<dbReference type="GO" id="GO:0009389">
    <property type="term" value="F:dimethyl sulfoxide reductase activity"/>
    <property type="evidence" value="ECO:0007669"/>
    <property type="project" value="TreeGrafter"/>
</dbReference>
<evidence type="ECO:0000313" key="3">
    <source>
        <dbReference type="Proteomes" id="UP000255509"/>
    </source>
</evidence>
<feature type="transmembrane region" description="Helical" evidence="1">
    <location>
        <begin position="81"/>
        <end position="97"/>
    </location>
</feature>
<dbReference type="PANTHER" id="PTHR38095">
    <property type="entry name" value="ANAEROBIC DIMETHYL SULFOXIDE REDUCTASE CHAIN YNFH"/>
    <property type="match status" value="1"/>
</dbReference>
<dbReference type="AlphaFoldDB" id="A0A379WD15"/>
<protein>
    <submittedName>
        <fullName evidence="2">Hydrogenase</fullName>
    </submittedName>
</protein>
<dbReference type="EMBL" id="UGXS01000004">
    <property type="protein sequence ID" value="SUH17018.1"/>
    <property type="molecule type" value="Genomic_DNA"/>
</dbReference>
<feature type="transmembrane region" description="Helical" evidence="1">
    <location>
        <begin position="6"/>
        <end position="27"/>
    </location>
</feature>
<dbReference type="Proteomes" id="UP000255509">
    <property type="component" value="Unassembled WGS sequence"/>
</dbReference>
<evidence type="ECO:0000313" key="2">
    <source>
        <dbReference type="EMBL" id="SUH17018.1"/>
    </source>
</evidence>
<keyword evidence="1" id="KW-1133">Transmembrane helix</keyword>
<proteinExistence type="predicted"/>
<dbReference type="GO" id="GO:0019645">
    <property type="term" value="P:anaerobic electron transport chain"/>
    <property type="evidence" value="ECO:0007669"/>
    <property type="project" value="InterPro"/>
</dbReference>
<dbReference type="GO" id="GO:0005886">
    <property type="term" value="C:plasma membrane"/>
    <property type="evidence" value="ECO:0007669"/>
    <property type="project" value="TreeGrafter"/>
</dbReference>
<dbReference type="InterPro" id="IPR007059">
    <property type="entry name" value="DmsC"/>
</dbReference>
<organism evidence="2 3">
    <name type="scientific">Salmonella enterica I</name>
    <dbReference type="NCBI Taxonomy" id="59201"/>
    <lineage>
        <taxon>Bacteria</taxon>
        <taxon>Pseudomonadati</taxon>
        <taxon>Pseudomonadota</taxon>
        <taxon>Gammaproteobacteria</taxon>
        <taxon>Enterobacterales</taxon>
        <taxon>Enterobacteriaceae</taxon>
        <taxon>Salmonella</taxon>
    </lineage>
</organism>
<feature type="transmembrane region" description="Helical" evidence="1">
    <location>
        <begin position="225"/>
        <end position="242"/>
    </location>
</feature>